<feature type="domain" description="NAC" evidence="7">
    <location>
        <begin position="10"/>
        <end position="160"/>
    </location>
</feature>
<dbReference type="SUPFAM" id="SSF101941">
    <property type="entry name" value="NAC domain"/>
    <property type="match status" value="1"/>
</dbReference>
<reference evidence="9" key="2">
    <citation type="submission" date="2021-05" db="UniProtKB">
        <authorList>
            <consortium name="EnsemblPlants"/>
        </authorList>
    </citation>
    <scope>IDENTIFICATION</scope>
    <source>
        <strain evidence="9">subsp. malaccensis</strain>
    </source>
</reference>
<dbReference type="OrthoDB" id="777252at2759"/>
<dbReference type="PANTHER" id="PTHR31744:SF210">
    <property type="entry name" value="NAC DOMAIN-CONTAINING PROTEIN 86-LIKE"/>
    <property type="match status" value="1"/>
</dbReference>
<dbReference type="PANTHER" id="PTHR31744">
    <property type="entry name" value="PROTEIN CUP-SHAPED COTYLEDON 2-RELATED"/>
    <property type="match status" value="1"/>
</dbReference>
<evidence type="ECO:0000256" key="6">
    <source>
        <dbReference type="SAM" id="Phobius"/>
    </source>
</evidence>
<feature type="transmembrane region" description="Helical" evidence="6">
    <location>
        <begin position="607"/>
        <end position="630"/>
    </location>
</feature>
<dbReference type="Gene3D" id="2.170.150.80">
    <property type="entry name" value="NAC domain"/>
    <property type="match status" value="1"/>
</dbReference>
<organism evidence="9 10">
    <name type="scientific">Musa acuminata subsp. malaccensis</name>
    <name type="common">Wild banana</name>
    <name type="synonym">Musa malaccensis</name>
    <dbReference type="NCBI Taxonomy" id="214687"/>
    <lineage>
        <taxon>Eukaryota</taxon>
        <taxon>Viridiplantae</taxon>
        <taxon>Streptophyta</taxon>
        <taxon>Embryophyta</taxon>
        <taxon>Tracheophyta</taxon>
        <taxon>Spermatophyta</taxon>
        <taxon>Magnoliopsida</taxon>
        <taxon>Liliopsida</taxon>
        <taxon>Zingiberales</taxon>
        <taxon>Musaceae</taxon>
        <taxon>Musa</taxon>
    </lineage>
</organism>
<dbReference type="InterPro" id="IPR036093">
    <property type="entry name" value="NAC_dom_sf"/>
</dbReference>
<evidence type="ECO:0000313" key="10">
    <source>
        <dbReference type="Proteomes" id="UP000012960"/>
    </source>
</evidence>
<keyword evidence="2" id="KW-0805">Transcription regulation</keyword>
<reference evidence="8" key="1">
    <citation type="submission" date="2021-03" db="EMBL/GenBank/DDBJ databases">
        <authorList>
            <consortium name="Genoscope - CEA"/>
            <person name="William W."/>
        </authorList>
    </citation>
    <scope>NUCLEOTIDE SEQUENCE</scope>
    <source>
        <strain evidence="8">Doubled-haploid Pahang</strain>
    </source>
</reference>
<keyword evidence="6" id="KW-0472">Membrane</keyword>
<dbReference type="FunCoup" id="A0A804IBY3">
    <property type="interactions" value="2622"/>
</dbReference>
<keyword evidence="3" id="KW-0238">DNA-binding</keyword>
<name>A0A804IBY3_MUSAM</name>
<evidence type="ECO:0000256" key="5">
    <source>
        <dbReference type="ARBA" id="ARBA00023242"/>
    </source>
</evidence>
<dbReference type="GO" id="GO:0006355">
    <property type="term" value="P:regulation of DNA-templated transcription"/>
    <property type="evidence" value="ECO:0007669"/>
    <property type="project" value="InterPro"/>
</dbReference>
<keyword evidence="10" id="KW-1185">Reference proteome</keyword>
<keyword evidence="5" id="KW-0539">Nucleus</keyword>
<dbReference type="GO" id="GO:0003677">
    <property type="term" value="F:DNA binding"/>
    <property type="evidence" value="ECO:0007669"/>
    <property type="project" value="UniProtKB-KW"/>
</dbReference>
<accession>A0A804IBY3</accession>
<evidence type="ECO:0000313" key="8">
    <source>
        <dbReference type="EMBL" id="CAG1850128.1"/>
    </source>
</evidence>
<dbReference type="GO" id="GO:0005634">
    <property type="term" value="C:nucleus"/>
    <property type="evidence" value="ECO:0007669"/>
    <property type="project" value="UniProtKB-SubCell"/>
</dbReference>
<dbReference type="EMBL" id="HG996468">
    <property type="protein sequence ID" value="CAG1850128.1"/>
    <property type="molecule type" value="Genomic_DNA"/>
</dbReference>
<keyword evidence="4" id="KW-0804">Transcription</keyword>
<dbReference type="FunFam" id="2.170.150.80:FF:000002">
    <property type="entry name" value="Nac domain-containing protein 86"/>
    <property type="match status" value="1"/>
</dbReference>
<evidence type="ECO:0000256" key="1">
    <source>
        <dbReference type="ARBA" id="ARBA00004123"/>
    </source>
</evidence>
<gene>
    <name evidence="8" type="ORF">GSMUA_217140.1</name>
</gene>
<sequence length="631" mass="69859">MIGASSSAALAPGFRFHPTDEELVGYYLQRKICGRPLRVDAIAEVDLYKCEPWDLPGRSRIQSRDLEWYFFSALDRKYSNRSRTNRATGHGFWKMTGKDRPVRHRARVVGMKKTLVFHAGRAPHGSRTNWVMHEYRLEDEELAHSGVLQDAYVVCRIFQKSGSGPQNGAQYGALFVEEEWEEEADGLVVVRDGSDHVREQEHFQFTDILQNQELGNQHEDAPTIVEAPDGQDGGDHTDDPTMLLEMLADPTSIESMVDCVNEPKLQINPTHVNGLGEQGSMENCGHSSCHNNGYVELNDILNASNVGCHCTFEDSTGDLLGTFCEQNTVEGVENSSLQGMTNTETFSDPENHYSNHPELLHLSPLLDHFYLQFSDPGQRAEDYTMFYDACSNDLPITPDDCVLPNELLHSPTADPSGFKFNDLMGFSDTTDYLYDDTTDFSEKVECINSPILGPSNFAEEVNHVYNATTNNGGASSSDVPVAKNQFENFTAAPDVQKNEGRGKTITELLVTMLGSISAPPAFAVEFSEGPGKHLGQICATESTSSIHIMARMIHMRSLTVTGSSDNCSLQKIRNMGLFLPCNKADCVVGEPTGCGRKASVSMFFRNVLNLFLLSGFVLAVSYKVGMCICFR</sequence>
<dbReference type="PROSITE" id="PS51005">
    <property type="entry name" value="NAC"/>
    <property type="match status" value="1"/>
</dbReference>
<dbReference type="InterPro" id="IPR003441">
    <property type="entry name" value="NAC-dom"/>
</dbReference>
<dbReference type="Gramene" id="Ma03_t14290.1">
    <property type="protein sequence ID" value="Ma03_p14290.1"/>
    <property type="gene ID" value="Ma03_g14290"/>
</dbReference>
<evidence type="ECO:0000256" key="4">
    <source>
        <dbReference type="ARBA" id="ARBA00023163"/>
    </source>
</evidence>
<dbReference type="Pfam" id="PF02365">
    <property type="entry name" value="NAM"/>
    <property type="match status" value="1"/>
</dbReference>
<dbReference type="InParanoid" id="A0A804IBY3"/>
<dbReference type="EnsemblPlants" id="Ma03_t14290.1">
    <property type="protein sequence ID" value="Ma03_p14290.1"/>
    <property type="gene ID" value="Ma03_g14290"/>
</dbReference>
<evidence type="ECO:0000256" key="3">
    <source>
        <dbReference type="ARBA" id="ARBA00023125"/>
    </source>
</evidence>
<evidence type="ECO:0000256" key="2">
    <source>
        <dbReference type="ARBA" id="ARBA00023015"/>
    </source>
</evidence>
<proteinExistence type="predicted"/>
<keyword evidence="6" id="KW-0812">Transmembrane</keyword>
<dbReference type="Proteomes" id="UP000012960">
    <property type="component" value="Unplaced"/>
</dbReference>
<evidence type="ECO:0000259" key="7">
    <source>
        <dbReference type="PROSITE" id="PS51005"/>
    </source>
</evidence>
<dbReference type="AlphaFoldDB" id="A0A804IBY3"/>
<protein>
    <submittedName>
        <fullName evidence="8">(wild Malaysian banana) hypothetical protein</fullName>
    </submittedName>
</protein>
<keyword evidence="6" id="KW-1133">Transmembrane helix</keyword>
<evidence type="ECO:0000313" key="9">
    <source>
        <dbReference type="EnsemblPlants" id="Ma03_p14290.1"/>
    </source>
</evidence>
<comment type="subcellular location">
    <subcellularLocation>
        <location evidence="1">Nucleus</location>
    </subcellularLocation>
</comment>